<dbReference type="InterPro" id="IPR013118">
    <property type="entry name" value="Mannitol_DH_C"/>
</dbReference>
<dbReference type="SUPFAM" id="SSF48179">
    <property type="entry name" value="6-phosphogluconate dehydrogenase C-terminal domain-like"/>
    <property type="match status" value="1"/>
</dbReference>
<dbReference type="HAMAP" id="MF_00196">
    <property type="entry name" value="Mannitol_dehydrog"/>
    <property type="match status" value="1"/>
</dbReference>
<comment type="catalytic activity">
    <reaction evidence="6 7">
        <text>D-mannitol 1-phosphate + NAD(+) = beta-D-fructose 6-phosphate + NADH + H(+)</text>
        <dbReference type="Rhea" id="RHEA:19661"/>
        <dbReference type="ChEBI" id="CHEBI:15378"/>
        <dbReference type="ChEBI" id="CHEBI:57540"/>
        <dbReference type="ChEBI" id="CHEBI:57634"/>
        <dbReference type="ChEBI" id="CHEBI:57945"/>
        <dbReference type="ChEBI" id="CHEBI:61381"/>
        <dbReference type="EC" id="1.1.1.17"/>
    </reaction>
</comment>
<dbReference type="InterPro" id="IPR013328">
    <property type="entry name" value="6PGD_dom2"/>
</dbReference>
<dbReference type="NCBIfam" id="NF002646">
    <property type="entry name" value="PRK02318.1-2"/>
    <property type="match status" value="1"/>
</dbReference>
<feature type="binding site" evidence="7">
    <location>
        <begin position="4"/>
        <end position="15"/>
    </location>
    <ligand>
        <name>NAD(+)</name>
        <dbReference type="ChEBI" id="CHEBI:57540"/>
    </ligand>
</feature>
<evidence type="ECO:0000256" key="5">
    <source>
        <dbReference type="ARBA" id="ARBA00023027"/>
    </source>
</evidence>
<dbReference type="EMBL" id="JBCLUF010000050">
    <property type="protein sequence ID" value="MEY8663163.1"/>
    <property type="molecule type" value="Genomic_DNA"/>
</dbReference>
<sequence length="385" mass="43293">MKKALHFGAGNIGRGFIGEILAKNGFAITFVDVSEEIIDALNEKGAYKIFLAGPEKEEQLITNVKGINNALEPEKVSAALVETDLVTTAIGPKILPKIAPLIASGIKQRKQAKKMRPLDVIACENMIGGSQFLRQEVYRYLDGPERAYADEYLGFPNAAVDRIVPKQDHTDPLSVTVEPFKEWVVDESQLKAPALKLTEVHYAKDLEPYIERKLFSVNTGHATVAYTGADLGYQTIKDAIKDPKVLQRLRAVLSETRALLLAKWDFSAKELEDYHQKIIARFENPYLSDEIVRVGRTPLRKLGYNERFIRPLRETFARGLNYQALLETTALIYRFDDPKDEESQKLASLLATRPLKTVISETTGLDPKKDHVLIEQLATCYLQHK</sequence>
<proteinExistence type="inferred from homology"/>
<evidence type="ECO:0000313" key="11">
    <source>
        <dbReference type="Proteomes" id="UP001565236"/>
    </source>
</evidence>
<evidence type="ECO:0000256" key="2">
    <source>
        <dbReference type="ARBA" id="ARBA00012939"/>
    </source>
</evidence>
<reference evidence="10 11" key="1">
    <citation type="submission" date="2024-03" db="EMBL/GenBank/DDBJ databases">
        <title>Mouse gut bacterial collection (mGBC) of GemPharmatech.</title>
        <authorList>
            <person name="He Y."/>
            <person name="Dong L."/>
            <person name="Wu D."/>
            <person name="Gao X."/>
            <person name="Lin Z."/>
        </authorList>
    </citation>
    <scope>NUCLEOTIDE SEQUENCE [LARGE SCALE GENOMIC DNA]</scope>
    <source>
        <strain evidence="10 11">15-30</strain>
    </source>
</reference>
<dbReference type="PRINTS" id="PR00084">
    <property type="entry name" value="MTLDHDRGNASE"/>
</dbReference>
<dbReference type="SUPFAM" id="SSF51735">
    <property type="entry name" value="NAD(P)-binding Rossmann-fold domains"/>
    <property type="match status" value="1"/>
</dbReference>
<protein>
    <recommendedName>
        <fullName evidence="3 7">Mannitol-1-phosphate 5-dehydrogenase</fullName>
        <ecNumber evidence="2 7">1.1.1.17</ecNumber>
    </recommendedName>
</protein>
<evidence type="ECO:0000256" key="7">
    <source>
        <dbReference type="HAMAP-Rule" id="MF_00196"/>
    </source>
</evidence>
<comment type="similarity">
    <text evidence="1 7">Belongs to the mannitol dehydrogenase family.</text>
</comment>
<evidence type="ECO:0000256" key="6">
    <source>
        <dbReference type="ARBA" id="ARBA00048615"/>
    </source>
</evidence>
<dbReference type="Pfam" id="PF08125">
    <property type="entry name" value="Mannitol_dh_C"/>
    <property type="match status" value="1"/>
</dbReference>
<dbReference type="InterPro" id="IPR013131">
    <property type="entry name" value="Mannitol_DH_N"/>
</dbReference>
<accession>A0ABV4DTG7</accession>
<feature type="domain" description="Mannitol dehydrogenase C-terminal" evidence="9">
    <location>
        <begin position="205"/>
        <end position="363"/>
    </location>
</feature>
<evidence type="ECO:0000259" key="8">
    <source>
        <dbReference type="Pfam" id="PF01232"/>
    </source>
</evidence>
<dbReference type="Pfam" id="PF01232">
    <property type="entry name" value="Mannitol_dh"/>
    <property type="match status" value="1"/>
</dbReference>
<dbReference type="PROSITE" id="PS00974">
    <property type="entry name" value="MANNITOL_DHGENASE"/>
    <property type="match status" value="1"/>
</dbReference>
<evidence type="ECO:0000256" key="4">
    <source>
        <dbReference type="ARBA" id="ARBA00023002"/>
    </source>
</evidence>
<keyword evidence="4 7" id="KW-0560">Oxidoreductase</keyword>
<dbReference type="InterPro" id="IPR023028">
    <property type="entry name" value="Mannitol_1_phos_5_DH"/>
</dbReference>
<name>A0ABV4DTG7_9LACO</name>
<gene>
    <name evidence="7" type="primary">mtlD</name>
    <name evidence="10" type="ORF">AALT52_09840</name>
</gene>
<evidence type="ECO:0000313" key="10">
    <source>
        <dbReference type="EMBL" id="MEY8663163.1"/>
    </source>
</evidence>
<dbReference type="NCBIfam" id="NF002647">
    <property type="entry name" value="PRK02318.1-3"/>
    <property type="match status" value="1"/>
</dbReference>
<dbReference type="PANTHER" id="PTHR30524:SF0">
    <property type="entry name" value="ALTRONATE OXIDOREDUCTASE-RELATED"/>
    <property type="match status" value="1"/>
</dbReference>
<keyword evidence="5 7" id="KW-0520">NAD</keyword>
<dbReference type="Gene3D" id="3.40.50.720">
    <property type="entry name" value="NAD(P)-binding Rossmann-like Domain"/>
    <property type="match status" value="1"/>
</dbReference>
<organism evidence="10 11">
    <name type="scientific">Ligilactobacillus faecis</name>
    <dbReference type="NCBI Taxonomy" id="762833"/>
    <lineage>
        <taxon>Bacteria</taxon>
        <taxon>Bacillati</taxon>
        <taxon>Bacillota</taxon>
        <taxon>Bacilli</taxon>
        <taxon>Lactobacillales</taxon>
        <taxon>Lactobacillaceae</taxon>
        <taxon>Ligilactobacillus</taxon>
    </lineage>
</organism>
<dbReference type="InterPro" id="IPR023027">
    <property type="entry name" value="Mannitol_DH_CS"/>
</dbReference>
<evidence type="ECO:0000259" key="9">
    <source>
        <dbReference type="Pfam" id="PF08125"/>
    </source>
</evidence>
<dbReference type="PANTHER" id="PTHR30524">
    <property type="entry name" value="MANNITOL-1-PHOSPHATE 5-DEHYDROGENASE"/>
    <property type="match status" value="1"/>
</dbReference>
<dbReference type="InterPro" id="IPR008927">
    <property type="entry name" value="6-PGluconate_DH-like_C_sf"/>
</dbReference>
<dbReference type="Proteomes" id="UP001565236">
    <property type="component" value="Unassembled WGS sequence"/>
</dbReference>
<dbReference type="InterPro" id="IPR000669">
    <property type="entry name" value="Mannitol_DH"/>
</dbReference>
<dbReference type="RefSeq" id="WP_369943262.1">
    <property type="nucleotide sequence ID" value="NZ_JBCLUF010000050.1"/>
</dbReference>
<dbReference type="Gene3D" id="1.10.1040.10">
    <property type="entry name" value="N-(1-d-carboxylethyl)-l-norvaline Dehydrogenase, domain 2"/>
    <property type="match status" value="1"/>
</dbReference>
<dbReference type="GO" id="GO:0008926">
    <property type="term" value="F:mannitol-1-phosphate 5-dehydrogenase activity"/>
    <property type="evidence" value="ECO:0007669"/>
    <property type="project" value="UniProtKB-EC"/>
</dbReference>
<feature type="domain" description="Mannitol dehydrogenase N-terminal" evidence="8">
    <location>
        <begin position="3"/>
        <end position="197"/>
    </location>
</feature>
<dbReference type="EC" id="1.1.1.17" evidence="2 7"/>
<keyword evidence="11" id="KW-1185">Reference proteome</keyword>
<dbReference type="InterPro" id="IPR036291">
    <property type="entry name" value="NAD(P)-bd_dom_sf"/>
</dbReference>
<dbReference type="NCBIfam" id="NF002652">
    <property type="entry name" value="PRK02318.2-5"/>
    <property type="match status" value="1"/>
</dbReference>
<comment type="caution">
    <text evidence="10">The sequence shown here is derived from an EMBL/GenBank/DDBJ whole genome shotgun (WGS) entry which is preliminary data.</text>
</comment>
<evidence type="ECO:0000256" key="3">
    <source>
        <dbReference type="ARBA" id="ARBA00016219"/>
    </source>
</evidence>
<evidence type="ECO:0000256" key="1">
    <source>
        <dbReference type="ARBA" id="ARBA00006541"/>
    </source>
</evidence>